<dbReference type="GO" id="GO:0043565">
    <property type="term" value="F:sequence-specific DNA binding"/>
    <property type="evidence" value="ECO:0007669"/>
    <property type="project" value="TreeGrafter"/>
</dbReference>
<dbReference type="EC" id="2.1.1.72" evidence="2"/>
<comment type="similarity">
    <text evidence="1">Belongs to the N(4)/N(6)-methyltransferase family.</text>
</comment>
<dbReference type="PANTHER" id="PTHR30481:SF4">
    <property type="entry name" value="SITE-SPECIFIC DNA-METHYLTRANSFERASE (ADENINE-SPECIFIC)"/>
    <property type="match status" value="1"/>
</dbReference>
<accession>A0A1Z3U796</accession>
<comment type="catalytic activity">
    <reaction evidence="6">
        <text>a 2'-deoxyadenosine in DNA + S-adenosyl-L-methionine = an N(6)-methyl-2'-deoxyadenosine in DNA + S-adenosyl-L-homocysteine + H(+)</text>
        <dbReference type="Rhea" id="RHEA:15197"/>
        <dbReference type="Rhea" id="RHEA-COMP:12418"/>
        <dbReference type="Rhea" id="RHEA-COMP:12419"/>
        <dbReference type="ChEBI" id="CHEBI:15378"/>
        <dbReference type="ChEBI" id="CHEBI:57856"/>
        <dbReference type="ChEBI" id="CHEBI:59789"/>
        <dbReference type="ChEBI" id="CHEBI:90615"/>
        <dbReference type="ChEBI" id="CHEBI:90616"/>
        <dbReference type="EC" id="2.1.1.72"/>
    </reaction>
</comment>
<keyword evidence="3 7" id="KW-0489">Methyltransferase</keyword>
<dbReference type="EMBL" id="CP022048">
    <property type="protein sequence ID" value="ASE39157.1"/>
    <property type="molecule type" value="Genomic_DNA"/>
</dbReference>
<dbReference type="Gene3D" id="3.40.50.150">
    <property type="entry name" value="Vaccinia Virus protein VP39"/>
    <property type="match status" value="1"/>
</dbReference>
<dbReference type="RefSeq" id="WP_088582476.1">
    <property type="nucleotide sequence ID" value="NZ_CP022048.2"/>
</dbReference>
<evidence type="ECO:0000256" key="2">
    <source>
        <dbReference type="ARBA" id="ARBA00011900"/>
    </source>
</evidence>
<dbReference type="REBASE" id="209037">
    <property type="entry name" value="M.Bve289ORF6375P"/>
</dbReference>
<reference evidence="8" key="1">
    <citation type="submission" date="2017-06" db="EMBL/GenBank/DDBJ databases">
        <title>FDA dAtabase for Regulatory Grade micrObial Sequences (FDA-ARGOS): Supporting development and validation of Infectious Disease Dx tests.</title>
        <authorList>
            <person name="Minogue T."/>
            <person name="Wolcott M."/>
            <person name="Wasieloski L."/>
            <person name="Aguilar W."/>
            <person name="Moore D."/>
            <person name="Tallon L."/>
            <person name="Sadzewicz L."/>
            <person name="Sengamalay N."/>
            <person name="Ott S."/>
            <person name="Godinez A."/>
            <person name="Nagaraj S."/>
            <person name="Nadendla S."/>
            <person name="Geyer C."/>
            <person name="Sichtig H."/>
        </authorList>
    </citation>
    <scope>NUCLEOTIDE SEQUENCE [LARGE SCALE GENOMIC DNA]</scope>
    <source>
        <strain evidence="8">FDAARGOS_289</strain>
    </source>
</reference>
<sequence>MESSPFSAVAPVRPAAPYIGGKRNLARRLVSLVETIPHRTYAEPFVGMGGVFLRRRLRPQAEVINDWSQDVATFYRVLQRHYVAFRDMLRFQLTTRSEFERLIKVDPSTLTDMERAARFLYLQKTAFGGKVAGRNFGVSHHRPGTFDVTKLGPMLEELHERLAGVVIERLPFDAFIRRYDTPETLFYLDPPYWGCEGDYGADLFGRDQFAVLADMLASLKGRFVLSLNDRPEVRETFAAFDIEGVKTTYSVQGGGQSAGEVIIRS</sequence>
<name>A0A1Z3U796_BREVE</name>
<dbReference type="GO" id="GO:0006298">
    <property type="term" value="P:mismatch repair"/>
    <property type="evidence" value="ECO:0007669"/>
    <property type="project" value="TreeGrafter"/>
</dbReference>
<dbReference type="Gene3D" id="1.10.1020.10">
    <property type="entry name" value="Adenine-specific Methyltransferase, Domain 2"/>
    <property type="match status" value="1"/>
</dbReference>
<evidence type="ECO:0000256" key="5">
    <source>
        <dbReference type="ARBA" id="ARBA00022691"/>
    </source>
</evidence>
<dbReference type="GO" id="GO:1904047">
    <property type="term" value="F:S-adenosyl-L-methionine binding"/>
    <property type="evidence" value="ECO:0007669"/>
    <property type="project" value="TreeGrafter"/>
</dbReference>
<dbReference type="InterPro" id="IPR012327">
    <property type="entry name" value="MeTrfase_D12"/>
</dbReference>
<organism evidence="7 8">
    <name type="scientific">Brevundimonas vesicularis</name>
    <name type="common">Pseudomonas vesicularis</name>
    <dbReference type="NCBI Taxonomy" id="41276"/>
    <lineage>
        <taxon>Bacteria</taxon>
        <taxon>Pseudomonadati</taxon>
        <taxon>Pseudomonadota</taxon>
        <taxon>Alphaproteobacteria</taxon>
        <taxon>Caulobacterales</taxon>
        <taxon>Caulobacteraceae</taxon>
        <taxon>Brevundimonas</taxon>
    </lineage>
</organism>
<dbReference type="GeneID" id="34014397"/>
<dbReference type="KEGG" id="bvc:CEP68_06375"/>
<dbReference type="InterPro" id="IPR029063">
    <property type="entry name" value="SAM-dependent_MTases_sf"/>
</dbReference>
<dbReference type="GO" id="GO:0009007">
    <property type="term" value="F:site-specific DNA-methyltransferase (adenine-specific) activity"/>
    <property type="evidence" value="ECO:0007669"/>
    <property type="project" value="UniProtKB-EC"/>
</dbReference>
<proteinExistence type="inferred from homology"/>
<dbReference type="AlphaFoldDB" id="A0A1Z3U796"/>
<keyword evidence="4 7" id="KW-0808">Transferase</keyword>
<gene>
    <name evidence="7" type="ORF">CEP68_06375</name>
</gene>
<evidence type="ECO:0000256" key="6">
    <source>
        <dbReference type="ARBA" id="ARBA00047942"/>
    </source>
</evidence>
<evidence type="ECO:0000313" key="8">
    <source>
        <dbReference type="Proteomes" id="UP000197050"/>
    </source>
</evidence>
<dbReference type="Proteomes" id="UP000197050">
    <property type="component" value="Chromosome"/>
</dbReference>
<dbReference type="GO" id="GO:0032259">
    <property type="term" value="P:methylation"/>
    <property type="evidence" value="ECO:0007669"/>
    <property type="project" value="UniProtKB-KW"/>
</dbReference>
<keyword evidence="5" id="KW-0949">S-adenosyl-L-methionine</keyword>
<evidence type="ECO:0000256" key="1">
    <source>
        <dbReference type="ARBA" id="ARBA00006594"/>
    </source>
</evidence>
<evidence type="ECO:0000256" key="3">
    <source>
        <dbReference type="ARBA" id="ARBA00022603"/>
    </source>
</evidence>
<dbReference type="PIRSF" id="PIRSF000398">
    <property type="entry name" value="M_m6A_EcoRV"/>
    <property type="match status" value="1"/>
</dbReference>
<dbReference type="SUPFAM" id="SSF53335">
    <property type="entry name" value="S-adenosyl-L-methionine-dependent methyltransferases"/>
    <property type="match status" value="1"/>
</dbReference>
<evidence type="ECO:0000313" key="7">
    <source>
        <dbReference type="EMBL" id="ASE39157.1"/>
    </source>
</evidence>
<evidence type="ECO:0000256" key="4">
    <source>
        <dbReference type="ARBA" id="ARBA00022679"/>
    </source>
</evidence>
<dbReference type="PANTHER" id="PTHR30481">
    <property type="entry name" value="DNA ADENINE METHYLASE"/>
    <property type="match status" value="1"/>
</dbReference>
<dbReference type="Pfam" id="PF02086">
    <property type="entry name" value="MethyltransfD12"/>
    <property type="match status" value="1"/>
</dbReference>
<dbReference type="InterPro" id="IPR023095">
    <property type="entry name" value="Ade_MeTrfase_dom_2"/>
</dbReference>
<dbReference type="PRINTS" id="PR00505">
    <property type="entry name" value="D12N6MTFRASE"/>
</dbReference>
<dbReference type="GO" id="GO:0009307">
    <property type="term" value="P:DNA restriction-modification system"/>
    <property type="evidence" value="ECO:0007669"/>
    <property type="project" value="InterPro"/>
</dbReference>
<protein>
    <recommendedName>
        <fullName evidence="2">site-specific DNA-methyltransferase (adenine-specific)</fullName>
        <ecNumber evidence="2">2.1.1.72</ecNumber>
    </recommendedName>
</protein>
<dbReference type="InterPro" id="IPR012263">
    <property type="entry name" value="M_m6A_EcoRV"/>
</dbReference>